<feature type="chain" id="PRO_5015052319" evidence="1">
    <location>
        <begin position="18"/>
        <end position="335"/>
    </location>
</feature>
<gene>
    <name evidence="12" type="ORF">DW190_01205</name>
    <name evidence="11" type="ORF">DW794_08305</name>
    <name evidence="9" type="ORF">DWY26_08820</name>
    <name evidence="10" type="ORF">DXA49_03260</name>
    <name evidence="2" type="ORF">ERS852494_02356</name>
    <name evidence="3" type="ORF">ERS852558_01562</name>
    <name evidence="7" type="ORF">F2Y31_08030</name>
    <name evidence="6" type="ORF">F2Y35_02525</name>
    <name evidence="4" type="ORF">F2Y36_06810</name>
    <name evidence="5" type="ORF">F2Y39_15245</name>
    <name evidence="13" type="ORF">NXW23_07410</name>
    <name evidence="8" type="ORF">Q4469_04210</name>
</gene>
<dbReference type="KEGG" id="bcac:CGC64_07255"/>
<evidence type="ECO:0000313" key="21">
    <source>
        <dbReference type="Proteomes" id="UP000427825"/>
    </source>
</evidence>
<evidence type="ECO:0000313" key="16">
    <source>
        <dbReference type="Proteomes" id="UP000283512"/>
    </source>
</evidence>
<evidence type="ECO:0000256" key="1">
    <source>
        <dbReference type="SAM" id="SignalP"/>
    </source>
</evidence>
<evidence type="ECO:0000313" key="19">
    <source>
        <dbReference type="Proteomes" id="UP000284689"/>
    </source>
</evidence>
<dbReference type="EMBL" id="QRUO01000006">
    <property type="protein sequence ID" value="RGR72309.1"/>
    <property type="molecule type" value="Genomic_DNA"/>
</dbReference>
<evidence type="ECO:0000313" key="13">
    <source>
        <dbReference type="EMBL" id="UVQ98141.1"/>
    </source>
</evidence>
<dbReference type="EMBL" id="VVYP01000006">
    <property type="protein sequence ID" value="KAA5464348.1"/>
    <property type="molecule type" value="Genomic_DNA"/>
</dbReference>
<dbReference type="InterPro" id="IPR019853">
    <property type="entry name" value="GldB-like"/>
</dbReference>
<protein>
    <submittedName>
        <fullName evidence="4">Gliding motility lipoprotein GldB</fullName>
    </submittedName>
    <submittedName>
        <fullName evidence="2">Gliding motility-associated lipoprotein GldB</fullName>
    </submittedName>
</protein>
<dbReference type="EMBL" id="VVYD01000005">
    <property type="protein sequence ID" value="KAA5500378.1"/>
    <property type="molecule type" value="Genomic_DNA"/>
</dbReference>
<organism evidence="2 14">
    <name type="scientific">Bacteroides caccae</name>
    <dbReference type="NCBI Taxonomy" id="47678"/>
    <lineage>
        <taxon>Bacteria</taxon>
        <taxon>Pseudomonadati</taxon>
        <taxon>Bacteroidota</taxon>
        <taxon>Bacteroidia</taxon>
        <taxon>Bacteroidales</taxon>
        <taxon>Bacteroidaceae</taxon>
        <taxon>Bacteroides</taxon>
    </lineage>
</organism>
<dbReference type="EMBL" id="CP103166">
    <property type="protein sequence ID" value="UVQ98141.1"/>
    <property type="molecule type" value="Genomic_DNA"/>
</dbReference>
<evidence type="ECO:0000313" key="15">
    <source>
        <dbReference type="Proteomes" id="UP000095725"/>
    </source>
</evidence>
<feature type="signal peptide" evidence="1">
    <location>
        <begin position="1"/>
        <end position="17"/>
    </location>
</feature>
<dbReference type="Proteomes" id="UP000427825">
    <property type="component" value="Unassembled WGS sequence"/>
</dbReference>
<keyword evidence="2" id="KW-0449">Lipoprotein</keyword>
<dbReference type="EMBL" id="CZBL01000005">
    <property type="protein sequence ID" value="CUQ01260.1"/>
    <property type="molecule type" value="Genomic_DNA"/>
</dbReference>
<dbReference type="Proteomes" id="UP000283512">
    <property type="component" value="Unassembled WGS sequence"/>
</dbReference>
<dbReference type="Proteomes" id="UP000284205">
    <property type="component" value="Unassembled WGS sequence"/>
</dbReference>
<evidence type="ECO:0000313" key="8">
    <source>
        <dbReference type="EMBL" id="MDO6356905.1"/>
    </source>
</evidence>
<dbReference type="PROSITE" id="PS51257">
    <property type="entry name" value="PROKAR_LIPOPROTEIN"/>
    <property type="match status" value="1"/>
</dbReference>
<dbReference type="EMBL" id="QSCS01000004">
    <property type="protein sequence ID" value="RGY28728.1"/>
    <property type="molecule type" value="Genomic_DNA"/>
</dbReference>
<name>A0A174NP26_9BACE</name>
<dbReference type="EMBL" id="VVYJ01000009">
    <property type="protein sequence ID" value="KAA5474684.1"/>
    <property type="molecule type" value="Genomic_DNA"/>
</dbReference>
<reference evidence="16 17" key="2">
    <citation type="submission" date="2018-08" db="EMBL/GenBank/DDBJ databases">
        <title>A genome reference for cultivated species of the human gut microbiota.</title>
        <authorList>
            <person name="Zou Y."/>
            <person name="Xue W."/>
            <person name="Luo G."/>
        </authorList>
    </citation>
    <scope>NUCLEOTIDE SEQUENCE [LARGE SCALE GENOMIC DNA]</scope>
    <source>
        <strain evidence="9 17">AF24-29LB</strain>
        <strain evidence="12 16">AM16-49B</strain>
        <strain evidence="11 19">AM31-16AC</strain>
        <strain evidence="10 18">OF02-6LB</strain>
    </source>
</reference>
<reference evidence="20 21" key="3">
    <citation type="journal article" date="2019" name="Nat. Med.">
        <title>A library of human gut bacterial isolates paired with longitudinal multiomics data enables mechanistic microbiome research.</title>
        <authorList>
            <person name="Poyet M."/>
            <person name="Groussin M."/>
            <person name="Gibbons S.M."/>
            <person name="Avila-Pacheco J."/>
            <person name="Jiang X."/>
            <person name="Kearney S.M."/>
            <person name="Perrotta A.R."/>
            <person name="Berdy B."/>
            <person name="Zhao S."/>
            <person name="Lieberman T.D."/>
            <person name="Swanson P.K."/>
            <person name="Smith M."/>
            <person name="Roesemann S."/>
            <person name="Alexander J.E."/>
            <person name="Rich S.A."/>
            <person name="Livny J."/>
            <person name="Vlamakis H."/>
            <person name="Clish C."/>
            <person name="Bullock K."/>
            <person name="Deik A."/>
            <person name="Scott J."/>
            <person name="Pierce K.A."/>
            <person name="Xavier R.J."/>
            <person name="Alm E.J."/>
        </authorList>
    </citation>
    <scope>NUCLEOTIDE SEQUENCE [LARGE SCALE GENOMIC DNA]</scope>
    <source>
        <strain evidence="7 20">BIOML-A19</strain>
        <strain evidence="6 23">BIOML-A21</strain>
        <strain evidence="5 21">BIOML-A25</strain>
        <strain evidence="4 22">BIOML-A31</strain>
    </source>
</reference>
<dbReference type="Proteomes" id="UP000475905">
    <property type="component" value="Unassembled WGS sequence"/>
</dbReference>
<dbReference type="Proteomes" id="UP001170023">
    <property type="component" value="Unassembled WGS sequence"/>
</dbReference>
<dbReference type="Proteomes" id="UP000284431">
    <property type="component" value="Unassembled WGS sequence"/>
</dbReference>
<dbReference type="Proteomes" id="UP000368418">
    <property type="component" value="Unassembled WGS sequence"/>
</dbReference>
<dbReference type="EMBL" id="QSJD01000010">
    <property type="protein sequence ID" value="RHD49447.1"/>
    <property type="molecule type" value="Genomic_DNA"/>
</dbReference>
<evidence type="ECO:0000313" key="4">
    <source>
        <dbReference type="EMBL" id="KAA5464348.1"/>
    </source>
</evidence>
<evidence type="ECO:0000313" key="6">
    <source>
        <dbReference type="EMBL" id="KAA5495082.1"/>
    </source>
</evidence>
<dbReference type="STRING" id="47678.ERS852494_02356"/>
<evidence type="ECO:0000313" key="12">
    <source>
        <dbReference type="EMBL" id="RHH94908.1"/>
    </source>
</evidence>
<evidence type="ECO:0000313" key="14">
    <source>
        <dbReference type="Proteomes" id="UP000095657"/>
    </source>
</evidence>
<proteinExistence type="predicted"/>
<evidence type="ECO:0000313" key="17">
    <source>
        <dbReference type="Proteomes" id="UP000284205"/>
    </source>
</evidence>
<reference evidence="8" key="5">
    <citation type="submission" date="2023-07" db="EMBL/GenBank/DDBJ databases">
        <title>Whole Genome Sequencing of Colonoscopy isolates.</title>
        <authorList>
            <person name="Surve S.V."/>
            <person name="Valls R.A."/>
            <person name="Barrak K.E."/>
            <person name="Gardner T.B."/>
            <person name="O'Toole G.A."/>
        </authorList>
    </citation>
    <scope>NUCLEOTIDE SEQUENCE</scope>
    <source>
        <strain evidence="8">GP0119</strain>
    </source>
</reference>
<evidence type="ECO:0000313" key="11">
    <source>
        <dbReference type="EMBL" id="RHD49447.1"/>
    </source>
</evidence>
<dbReference type="Proteomes" id="UP000284689">
    <property type="component" value="Unassembled WGS sequence"/>
</dbReference>
<dbReference type="EMBL" id="VVYF01000002">
    <property type="protein sequence ID" value="KAA5495082.1"/>
    <property type="molecule type" value="Genomic_DNA"/>
</dbReference>
<evidence type="ECO:0000313" key="10">
    <source>
        <dbReference type="EMBL" id="RGY28728.1"/>
    </source>
</evidence>
<evidence type="ECO:0000313" key="22">
    <source>
        <dbReference type="Proteomes" id="UP000475905"/>
    </source>
</evidence>
<dbReference type="EMBL" id="JAUONL010000002">
    <property type="protein sequence ID" value="MDO6356905.1"/>
    <property type="molecule type" value="Genomic_DNA"/>
</dbReference>
<sequence>MKLRISLLVILISMLFASCGISTGKGTEQKGEEISVLRYDKLLNEYVRSNSFSAMQKLTMDYRQPTKILIEDVLAIGTVKDDTIFQRLQKFYSDTTLVRLVSDVEAKFPNLDEVEKGLNKGFRKLKKEVPGTKVPFVYSQISAFNESIILVDTLLGISLDKYMGEDYPLYKRFYYDYQCRSMRPERIVPDCFVFYLLDRYGMSYHEGTCLIDLMMHSGKINYVVQHLLGYDNIGDAIGYSDEENAWCKKNEKAIWEHICSNDHLHARDPMIIRYYMKPAPAVEMLGGQAPASVGIWIGAQIVSSYMKKHKDMKLKDLLEFTDYHEMLNQSDYLAS</sequence>
<evidence type="ECO:0000313" key="2">
    <source>
        <dbReference type="EMBL" id="CUP49011.1"/>
    </source>
</evidence>
<evidence type="ECO:0000313" key="23">
    <source>
        <dbReference type="Proteomes" id="UP000491168"/>
    </source>
</evidence>
<evidence type="ECO:0000313" key="9">
    <source>
        <dbReference type="EMBL" id="RGR72309.1"/>
    </source>
</evidence>
<keyword evidence="1" id="KW-0732">Signal</keyword>
<reference evidence="13" key="4">
    <citation type="submission" date="2022-08" db="EMBL/GenBank/DDBJ databases">
        <title>Genome Sequencing of Bacteroides fragilis Group Isolates with Nanopore Technology.</title>
        <authorList>
            <person name="Tisza M.J."/>
            <person name="Smith D."/>
            <person name="Dekker J.P."/>
        </authorList>
    </citation>
    <scope>NUCLEOTIDE SEQUENCE</scope>
    <source>
        <strain evidence="13">BFG-474</strain>
    </source>
</reference>
<dbReference type="AlphaFoldDB" id="A0A174NP26"/>
<accession>A0A174NP26</accession>
<dbReference type="EMBL" id="QRKD01000001">
    <property type="protein sequence ID" value="RHH94908.1"/>
    <property type="molecule type" value="Genomic_DNA"/>
</dbReference>
<dbReference type="Proteomes" id="UP000095725">
    <property type="component" value="Unassembled WGS sequence"/>
</dbReference>
<evidence type="ECO:0000313" key="7">
    <source>
        <dbReference type="EMBL" id="KAA5500378.1"/>
    </source>
</evidence>
<dbReference type="Proteomes" id="UP001060260">
    <property type="component" value="Chromosome"/>
</dbReference>
<dbReference type="Proteomes" id="UP000095657">
    <property type="component" value="Unassembled WGS sequence"/>
</dbReference>
<evidence type="ECO:0000313" key="18">
    <source>
        <dbReference type="Proteomes" id="UP000284431"/>
    </source>
</evidence>
<dbReference type="EMBL" id="CZAI01000005">
    <property type="protein sequence ID" value="CUP49011.1"/>
    <property type="molecule type" value="Genomic_DNA"/>
</dbReference>
<evidence type="ECO:0000313" key="20">
    <source>
        <dbReference type="Proteomes" id="UP000368418"/>
    </source>
</evidence>
<evidence type="ECO:0000313" key="3">
    <source>
        <dbReference type="EMBL" id="CUQ01260.1"/>
    </source>
</evidence>
<evidence type="ECO:0000313" key="5">
    <source>
        <dbReference type="EMBL" id="KAA5474684.1"/>
    </source>
</evidence>
<dbReference type="Proteomes" id="UP000491168">
    <property type="component" value="Unassembled WGS sequence"/>
</dbReference>
<reference evidence="14 15" key="1">
    <citation type="submission" date="2015-09" db="EMBL/GenBank/DDBJ databases">
        <authorList>
            <consortium name="Pathogen Informatics"/>
        </authorList>
    </citation>
    <scope>NUCLEOTIDE SEQUENCE [LARGE SCALE GENOMIC DNA]</scope>
    <source>
        <strain evidence="2 14">2789STDY5834880</strain>
        <strain evidence="3 15">2789STDY5834946</strain>
    </source>
</reference>
<dbReference type="Pfam" id="PF25594">
    <property type="entry name" value="GldB_lipo"/>
    <property type="match status" value="1"/>
</dbReference>
<dbReference type="RefSeq" id="WP_005677275.1">
    <property type="nucleotide sequence ID" value="NZ_CACRTB010000008.1"/>
</dbReference>